<keyword evidence="8" id="KW-0963">Cytoplasm</keyword>
<evidence type="ECO:0000256" key="9">
    <source>
        <dbReference type="PROSITE-ProRule" id="PRU10072"/>
    </source>
</evidence>
<comment type="caution">
    <text evidence="12">The sequence shown here is derived from an EMBL/GenBank/DDBJ whole genome shotgun (WGS) entry which is preliminary data.</text>
</comment>
<evidence type="ECO:0000256" key="6">
    <source>
        <dbReference type="ARBA" id="ARBA00022801"/>
    </source>
</evidence>
<dbReference type="AlphaFoldDB" id="A0A3M0AIX7"/>
<dbReference type="InterPro" id="IPR005122">
    <property type="entry name" value="Uracil-DNA_glycosylase-like"/>
</dbReference>
<accession>A0A3M0AIX7</accession>
<keyword evidence="13" id="KW-1185">Reference proteome</keyword>
<dbReference type="PANTHER" id="PTHR11264">
    <property type="entry name" value="URACIL-DNA GLYCOSYLASE"/>
    <property type="match status" value="1"/>
</dbReference>
<dbReference type="NCBIfam" id="NF003588">
    <property type="entry name" value="PRK05254.1-1"/>
    <property type="match status" value="1"/>
</dbReference>
<comment type="subcellular location">
    <subcellularLocation>
        <location evidence="8">Cytoplasm</location>
    </subcellularLocation>
</comment>
<evidence type="ECO:0000256" key="2">
    <source>
        <dbReference type="ARBA" id="ARBA00002631"/>
    </source>
</evidence>
<keyword evidence="5 8" id="KW-0227">DNA damage</keyword>
<evidence type="ECO:0000256" key="10">
    <source>
        <dbReference type="RuleBase" id="RU003780"/>
    </source>
</evidence>
<evidence type="ECO:0000313" key="12">
    <source>
        <dbReference type="EMBL" id="RMA79062.1"/>
    </source>
</evidence>
<comment type="function">
    <text evidence="2 8 10">Excises uracil residues from the DNA which can arise as a result of misincorporation of dUMP residues by DNA polymerase or due to deamination of cytosine.</text>
</comment>
<evidence type="ECO:0000256" key="3">
    <source>
        <dbReference type="ARBA" id="ARBA00008184"/>
    </source>
</evidence>
<dbReference type="Gene3D" id="3.40.470.10">
    <property type="entry name" value="Uracil-DNA glycosylase-like domain"/>
    <property type="match status" value="1"/>
</dbReference>
<evidence type="ECO:0000256" key="4">
    <source>
        <dbReference type="ARBA" id="ARBA00012030"/>
    </source>
</evidence>
<dbReference type="RefSeq" id="WP_121940603.1">
    <property type="nucleotide sequence ID" value="NZ_CP137846.1"/>
</dbReference>
<dbReference type="EMBL" id="REFI01000005">
    <property type="protein sequence ID" value="RMA79062.1"/>
    <property type="molecule type" value="Genomic_DNA"/>
</dbReference>
<evidence type="ECO:0000256" key="8">
    <source>
        <dbReference type="HAMAP-Rule" id="MF_00148"/>
    </source>
</evidence>
<organism evidence="12 13">
    <name type="scientific">Metamycoplasma subdolum</name>
    <dbReference type="NCBI Taxonomy" id="92407"/>
    <lineage>
        <taxon>Bacteria</taxon>
        <taxon>Bacillati</taxon>
        <taxon>Mycoplasmatota</taxon>
        <taxon>Mycoplasmoidales</taxon>
        <taxon>Metamycoplasmataceae</taxon>
        <taxon>Metamycoplasma</taxon>
    </lineage>
</organism>
<dbReference type="InterPro" id="IPR018085">
    <property type="entry name" value="Ura-DNA_Glyclase_AS"/>
</dbReference>
<dbReference type="Proteomes" id="UP000267246">
    <property type="component" value="Unassembled WGS sequence"/>
</dbReference>
<keyword evidence="7 8" id="KW-0234">DNA repair</keyword>
<dbReference type="GO" id="GO:0004844">
    <property type="term" value="F:uracil DNA N-glycosylase activity"/>
    <property type="evidence" value="ECO:0007669"/>
    <property type="project" value="UniProtKB-UniRule"/>
</dbReference>
<dbReference type="HAMAP" id="MF_00148">
    <property type="entry name" value="UDG"/>
    <property type="match status" value="1"/>
</dbReference>
<reference evidence="12 13" key="1">
    <citation type="submission" date="2018-10" db="EMBL/GenBank/DDBJ databases">
        <title>Genomic Encyclopedia of Archaeal and Bacterial Type Strains, Phase II (KMG-II): from individual species to whole genera.</title>
        <authorList>
            <person name="Goeker M."/>
        </authorList>
    </citation>
    <scope>NUCLEOTIDE SEQUENCE [LARGE SCALE GENOMIC DNA]</scope>
    <source>
        <strain evidence="12 13">ATCC 29870</strain>
    </source>
</reference>
<dbReference type="PROSITE" id="PS00130">
    <property type="entry name" value="U_DNA_GLYCOSYLASE"/>
    <property type="match status" value="1"/>
</dbReference>
<dbReference type="EC" id="3.2.2.27" evidence="4 8"/>
<dbReference type="NCBIfam" id="TIGR00628">
    <property type="entry name" value="ung"/>
    <property type="match status" value="1"/>
</dbReference>
<comment type="similarity">
    <text evidence="3 8 10">Belongs to the uracil-DNA glycosylase (UDG) superfamily. UNG family.</text>
</comment>
<dbReference type="SMART" id="SM00986">
    <property type="entry name" value="UDG"/>
    <property type="match status" value="1"/>
</dbReference>
<protein>
    <recommendedName>
        <fullName evidence="4 8">Uracil-DNA glycosylase</fullName>
        <shortName evidence="8">UDG</shortName>
        <ecNumber evidence="4 8">3.2.2.27</ecNumber>
    </recommendedName>
</protein>
<evidence type="ECO:0000259" key="11">
    <source>
        <dbReference type="SMART" id="SM00986"/>
    </source>
</evidence>
<comment type="catalytic activity">
    <reaction evidence="1 8 10">
        <text>Hydrolyzes single-stranded DNA or mismatched double-stranded DNA and polynucleotides, releasing free uracil.</text>
        <dbReference type="EC" id="3.2.2.27"/>
    </reaction>
</comment>
<dbReference type="SUPFAM" id="SSF52141">
    <property type="entry name" value="Uracil-DNA glycosylase-like"/>
    <property type="match status" value="1"/>
</dbReference>
<dbReference type="PANTHER" id="PTHR11264:SF0">
    <property type="entry name" value="URACIL-DNA GLYCOSYLASE"/>
    <property type="match status" value="1"/>
</dbReference>
<dbReference type="InterPro" id="IPR036895">
    <property type="entry name" value="Uracil-DNA_glycosylase-like_sf"/>
</dbReference>
<dbReference type="GO" id="GO:0005737">
    <property type="term" value="C:cytoplasm"/>
    <property type="evidence" value="ECO:0007669"/>
    <property type="project" value="UniProtKB-SubCell"/>
</dbReference>
<name>A0A3M0AIX7_9BACT</name>
<feature type="domain" description="Uracil-DNA glycosylase-like" evidence="11">
    <location>
        <begin position="42"/>
        <end position="201"/>
    </location>
</feature>
<proteinExistence type="inferred from homology"/>
<dbReference type="GO" id="GO:0097510">
    <property type="term" value="P:base-excision repair, AP site formation via deaminated base removal"/>
    <property type="evidence" value="ECO:0007669"/>
    <property type="project" value="TreeGrafter"/>
</dbReference>
<gene>
    <name evidence="8" type="primary">ung</name>
    <name evidence="12" type="ORF">JN00_0109</name>
</gene>
<evidence type="ECO:0000256" key="7">
    <source>
        <dbReference type="ARBA" id="ARBA00023204"/>
    </source>
</evidence>
<dbReference type="Pfam" id="PF03167">
    <property type="entry name" value="UDG"/>
    <property type="match status" value="1"/>
</dbReference>
<evidence type="ECO:0000313" key="13">
    <source>
        <dbReference type="Proteomes" id="UP000267246"/>
    </source>
</evidence>
<dbReference type="SMART" id="SM00987">
    <property type="entry name" value="UreE_C"/>
    <property type="match status" value="1"/>
</dbReference>
<dbReference type="OrthoDB" id="9804372at2"/>
<keyword evidence="6 8" id="KW-0378">Hydrolase</keyword>
<feature type="active site" description="Proton acceptor" evidence="8 9">
    <location>
        <position position="57"/>
    </location>
</feature>
<evidence type="ECO:0000256" key="5">
    <source>
        <dbReference type="ARBA" id="ARBA00022763"/>
    </source>
</evidence>
<evidence type="ECO:0000256" key="1">
    <source>
        <dbReference type="ARBA" id="ARBA00001400"/>
    </source>
</evidence>
<sequence>MTFNFDEFLKLEKEKDYFKILEAKIQKTPYLPKKNEIFNAFKKFDFDNLKVIIIGQDPYANENVPDGLCFSTKSSITPASLRNIFNEIKSSYPNATFKSNSLESWKNQGVLLLNSILTVEVKKPLSHANFGWETFNLNLLEKLNENYANIVYVLLGKNAQNFVQTLSLKNQIILKAVHPSPLSAARGFFGSNIFFLINESLKKIGKQEIDWSTE</sequence>
<dbReference type="NCBIfam" id="NF003592">
    <property type="entry name" value="PRK05254.1-5"/>
    <property type="match status" value="1"/>
</dbReference>
<dbReference type="InterPro" id="IPR002043">
    <property type="entry name" value="UDG_fam1"/>
</dbReference>
<dbReference type="CDD" id="cd10027">
    <property type="entry name" value="UDG-F1-like"/>
    <property type="match status" value="1"/>
</dbReference>